<sequence length="70" mass="7762">MAIMQQAGEVVAQILPLAHRGLEQRFLNVARHIAPNGHGRLAKQQCKGLLFGHVDPPQFLRLTEAKVPFP</sequence>
<dbReference type="EMBL" id="LLXX01000119">
    <property type="protein sequence ID" value="KRR05194.1"/>
    <property type="molecule type" value="Genomic_DNA"/>
</dbReference>
<dbReference type="AlphaFoldDB" id="A0A0R3LBB4"/>
<keyword evidence="2" id="KW-1185">Reference proteome</keyword>
<dbReference type="Proteomes" id="UP000051913">
    <property type="component" value="Unassembled WGS sequence"/>
</dbReference>
<gene>
    <name evidence="1" type="ORF">CP49_01025</name>
</gene>
<evidence type="ECO:0000313" key="1">
    <source>
        <dbReference type="EMBL" id="KRR05194.1"/>
    </source>
</evidence>
<comment type="caution">
    <text evidence="1">The sequence shown here is derived from an EMBL/GenBank/DDBJ whole genome shotgun (WGS) entry which is preliminary data.</text>
</comment>
<evidence type="ECO:0000313" key="2">
    <source>
        <dbReference type="Proteomes" id="UP000051913"/>
    </source>
</evidence>
<reference evidence="1 2" key="1">
    <citation type="submission" date="2014-03" db="EMBL/GenBank/DDBJ databases">
        <title>Bradyrhizobium valentinum sp. nov., isolated from effective nodules of Lupinus mariae-josephae, a lupine endemic of basic-lime soils in Eastern Spain.</title>
        <authorList>
            <person name="Duran D."/>
            <person name="Rey L."/>
            <person name="Navarro A."/>
            <person name="Busquets A."/>
            <person name="Imperial J."/>
            <person name="Ruiz-Argueso T."/>
        </authorList>
    </citation>
    <scope>NUCLEOTIDE SEQUENCE [LARGE SCALE GENOMIC DNA]</scope>
    <source>
        <strain evidence="1 2">LmjM3</strain>
    </source>
</reference>
<name>A0A0R3LBB4_9BRAD</name>
<accession>A0A0R3LBB4</accession>
<organism evidence="1 2">
    <name type="scientific">Bradyrhizobium valentinum</name>
    <dbReference type="NCBI Taxonomy" id="1518501"/>
    <lineage>
        <taxon>Bacteria</taxon>
        <taxon>Pseudomonadati</taxon>
        <taxon>Pseudomonadota</taxon>
        <taxon>Alphaproteobacteria</taxon>
        <taxon>Hyphomicrobiales</taxon>
        <taxon>Nitrobacteraceae</taxon>
        <taxon>Bradyrhizobium</taxon>
    </lineage>
</organism>
<proteinExistence type="predicted"/>
<protein>
    <submittedName>
        <fullName evidence="1">Uncharacterized protein</fullName>
    </submittedName>
</protein>